<dbReference type="EMBL" id="CAADFC020000012">
    <property type="protein sequence ID" value="VIO70806.1"/>
    <property type="molecule type" value="Genomic_DNA"/>
</dbReference>
<comment type="subcellular location">
    <subcellularLocation>
        <location evidence="4">Cytoplasm</location>
    </subcellularLocation>
</comment>
<dbReference type="GO" id="GO:0006457">
    <property type="term" value="P:protein folding"/>
    <property type="evidence" value="ECO:0007669"/>
    <property type="project" value="InterPro"/>
</dbReference>
<keyword evidence="2 4" id="KW-0533">Nickel</keyword>
<comment type="function">
    <text evidence="4">Involved in urease metallocenter assembly. Binds nickel. Probably functions as a nickel donor during metallocenter assembly.</text>
</comment>
<dbReference type="GO" id="GO:0016151">
    <property type="term" value="F:nickel cation binding"/>
    <property type="evidence" value="ECO:0007669"/>
    <property type="project" value="UniProtKB-UniRule"/>
</dbReference>
<comment type="similarity">
    <text evidence="4">Belongs to the UreE family.</text>
</comment>
<organism evidence="6 7">
    <name type="scientific">Bradyrhizobium ivorense</name>
    <dbReference type="NCBI Taxonomy" id="2511166"/>
    <lineage>
        <taxon>Bacteria</taxon>
        <taxon>Pseudomonadati</taxon>
        <taxon>Pseudomonadota</taxon>
        <taxon>Alphaproteobacteria</taxon>
        <taxon>Hyphomicrobiales</taxon>
        <taxon>Nitrobacteraceae</taxon>
        <taxon>Bradyrhizobium</taxon>
    </lineage>
</organism>
<evidence type="ECO:0000256" key="1">
    <source>
        <dbReference type="ARBA" id="ARBA00022490"/>
    </source>
</evidence>
<evidence type="ECO:0000256" key="4">
    <source>
        <dbReference type="HAMAP-Rule" id="MF_00822"/>
    </source>
</evidence>
<dbReference type="GO" id="GO:0005737">
    <property type="term" value="C:cytoplasm"/>
    <property type="evidence" value="ECO:0007669"/>
    <property type="project" value="UniProtKB-SubCell"/>
</dbReference>
<dbReference type="GO" id="GO:0051082">
    <property type="term" value="F:unfolded protein binding"/>
    <property type="evidence" value="ECO:0007669"/>
    <property type="project" value="UniProtKB-UniRule"/>
</dbReference>
<dbReference type="Gene3D" id="2.60.260.20">
    <property type="entry name" value="Urease metallochaperone UreE, N-terminal domain"/>
    <property type="match status" value="1"/>
</dbReference>
<evidence type="ECO:0000256" key="2">
    <source>
        <dbReference type="ARBA" id="ARBA00022596"/>
    </source>
</evidence>
<dbReference type="Proteomes" id="UP000328092">
    <property type="component" value="Unassembled WGS sequence"/>
</dbReference>
<keyword evidence="7" id="KW-1185">Reference proteome</keyword>
<dbReference type="NCBIfam" id="NF009752">
    <property type="entry name" value="PRK13261.1-2"/>
    <property type="match status" value="1"/>
</dbReference>
<keyword evidence="3 4" id="KW-0143">Chaperone</keyword>
<dbReference type="InterPro" id="IPR012406">
    <property type="entry name" value="UreE"/>
</dbReference>
<sequence length="202" mass="22487">MLFPCIRSDSPLSIMAKRQVGNLRRITLMLRIECVLGSRVEPELSEQLHRLEHRGAVDIVTIPVVDLARRRLLITTSGGEELAIALPRHQKLFDGAVLLLEKERAIVVRAATERWLRLEPRSLSDAIELGYQAGNLHWRVRFEGGVLLVALEGRPEDYLARLEGLIESGRVGAGVIEQAVDHEAAPFAEHGHPHSRPPGHGH</sequence>
<protein>
    <recommendedName>
        <fullName evidence="4">Urease accessory protein UreE</fullName>
    </recommendedName>
</protein>
<dbReference type="SUPFAM" id="SSF69287">
    <property type="entry name" value="Urease metallochaperone UreE, N-terminal domain"/>
    <property type="match status" value="1"/>
</dbReference>
<keyword evidence="1 4" id="KW-0963">Cytoplasm</keyword>
<dbReference type="InterPro" id="IPR004029">
    <property type="entry name" value="UreE_N"/>
</dbReference>
<dbReference type="SMART" id="SM00988">
    <property type="entry name" value="UreE_N"/>
    <property type="match status" value="1"/>
</dbReference>
<accession>A0A508T9M5</accession>
<evidence type="ECO:0000313" key="6">
    <source>
        <dbReference type="EMBL" id="VIO70806.1"/>
    </source>
</evidence>
<name>A0A508T9M5_9BRAD</name>
<gene>
    <name evidence="4 6" type="primary">ureE</name>
    <name evidence="6" type="ORF">CI1B_34140</name>
</gene>
<dbReference type="HAMAP" id="MF_00822">
    <property type="entry name" value="UreE"/>
    <property type="match status" value="1"/>
</dbReference>
<dbReference type="Pfam" id="PF02814">
    <property type="entry name" value="UreE_N"/>
    <property type="match status" value="1"/>
</dbReference>
<reference evidence="6" key="1">
    <citation type="submission" date="2019-02" db="EMBL/GenBank/DDBJ databases">
        <authorList>
            <person name="Pothier F.J."/>
        </authorList>
    </citation>
    <scope>NUCLEOTIDE SEQUENCE</scope>
    <source>
        <strain evidence="6">CI-1B</strain>
    </source>
</reference>
<evidence type="ECO:0000256" key="3">
    <source>
        <dbReference type="ARBA" id="ARBA00023186"/>
    </source>
</evidence>
<evidence type="ECO:0000313" key="7">
    <source>
        <dbReference type="Proteomes" id="UP000328092"/>
    </source>
</evidence>
<evidence type="ECO:0000259" key="5">
    <source>
        <dbReference type="SMART" id="SM00988"/>
    </source>
</evidence>
<proteinExistence type="inferred from homology"/>
<comment type="caution">
    <text evidence="6">The sequence shown here is derived from an EMBL/GenBank/DDBJ whole genome shotgun (WGS) entry which is preliminary data.</text>
</comment>
<feature type="domain" description="UreE urease accessory N-terminal" evidence="5">
    <location>
        <begin position="44"/>
        <end position="106"/>
    </location>
</feature>
<dbReference type="AlphaFoldDB" id="A0A508T9M5"/>
<dbReference type="InterPro" id="IPR036118">
    <property type="entry name" value="UreE_N_sf"/>
</dbReference>